<dbReference type="Gene3D" id="1.10.10.60">
    <property type="entry name" value="Homeodomain-like"/>
    <property type="match status" value="1"/>
</dbReference>
<accession>A0AA35RBI0</accession>
<organism evidence="3 4">
    <name type="scientific">Geodia barretti</name>
    <name type="common">Barrett's horny sponge</name>
    <dbReference type="NCBI Taxonomy" id="519541"/>
    <lineage>
        <taxon>Eukaryota</taxon>
        <taxon>Metazoa</taxon>
        <taxon>Porifera</taxon>
        <taxon>Demospongiae</taxon>
        <taxon>Heteroscleromorpha</taxon>
        <taxon>Tetractinellida</taxon>
        <taxon>Astrophorina</taxon>
        <taxon>Geodiidae</taxon>
        <taxon>Geodia</taxon>
    </lineage>
</organism>
<feature type="domain" description="DNA binding HTH" evidence="2">
    <location>
        <begin position="25"/>
        <end position="63"/>
    </location>
</feature>
<gene>
    <name evidence="3" type="ORF">GBAR_LOCUS5750</name>
</gene>
<dbReference type="InterPro" id="IPR002197">
    <property type="entry name" value="HTH_Fis"/>
</dbReference>
<protein>
    <submittedName>
        <fullName evidence="3">Nitrogen fixation protein AnfA</fullName>
    </submittedName>
</protein>
<feature type="region of interest" description="Disordered" evidence="1">
    <location>
        <begin position="1"/>
        <end position="21"/>
    </location>
</feature>
<name>A0AA35RBI0_GEOBA</name>
<reference evidence="3" key="1">
    <citation type="submission" date="2023-03" db="EMBL/GenBank/DDBJ databases">
        <authorList>
            <person name="Steffen K."/>
            <person name="Cardenas P."/>
        </authorList>
    </citation>
    <scope>NUCLEOTIDE SEQUENCE</scope>
</reference>
<comment type="caution">
    <text evidence="3">The sequence shown here is derived from an EMBL/GenBank/DDBJ whole genome shotgun (WGS) entry which is preliminary data.</text>
</comment>
<proteinExistence type="predicted"/>
<evidence type="ECO:0000256" key="1">
    <source>
        <dbReference type="SAM" id="MobiDB-lite"/>
    </source>
</evidence>
<dbReference type="SUPFAM" id="SSF46689">
    <property type="entry name" value="Homeodomain-like"/>
    <property type="match status" value="1"/>
</dbReference>
<evidence type="ECO:0000259" key="2">
    <source>
        <dbReference type="Pfam" id="PF02954"/>
    </source>
</evidence>
<feature type="compositionally biased region" description="Polar residues" evidence="1">
    <location>
        <begin position="1"/>
        <end position="13"/>
    </location>
</feature>
<evidence type="ECO:0000313" key="4">
    <source>
        <dbReference type="Proteomes" id="UP001174909"/>
    </source>
</evidence>
<evidence type="ECO:0000313" key="3">
    <source>
        <dbReference type="EMBL" id="CAI8008390.1"/>
    </source>
</evidence>
<dbReference type="GO" id="GO:0043565">
    <property type="term" value="F:sequence-specific DNA binding"/>
    <property type="evidence" value="ECO:0007669"/>
    <property type="project" value="InterPro"/>
</dbReference>
<dbReference type="PRINTS" id="PR01590">
    <property type="entry name" value="HTHFIS"/>
</dbReference>
<dbReference type="Proteomes" id="UP001174909">
    <property type="component" value="Unassembled WGS sequence"/>
</dbReference>
<keyword evidence="4" id="KW-1185">Reference proteome</keyword>
<dbReference type="InterPro" id="IPR009057">
    <property type="entry name" value="Homeodomain-like_sf"/>
</dbReference>
<dbReference type="AlphaFoldDB" id="A0AA35RBI0"/>
<dbReference type="EMBL" id="CASHTH010000840">
    <property type="protein sequence ID" value="CAI8008390.1"/>
    <property type="molecule type" value="Genomic_DNA"/>
</dbReference>
<sequence>MPPTLQTADASGTTPGGSLRGTINAIERELIQDALKWAKGNLARAARSLQISERIMGLRVHKYGIDSTTYKS</sequence>
<dbReference type="Pfam" id="PF02954">
    <property type="entry name" value="HTH_8"/>
    <property type="match status" value="1"/>
</dbReference>